<gene>
    <name evidence="12" type="ORF">CVT25_004459</name>
</gene>
<organism evidence="12 13">
    <name type="scientific">Psilocybe cyanescens</name>
    <dbReference type="NCBI Taxonomy" id="93625"/>
    <lineage>
        <taxon>Eukaryota</taxon>
        <taxon>Fungi</taxon>
        <taxon>Dikarya</taxon>
        <taxon>Basidiomycota</taxon>
        <taxon>Agaricomycotina</taxon>
        <taxon>Agaricomycetes</taxon>
        <taxon>Agaricomycetidae</taxon>
        <taxon>Agaricales</taxon>
        <taxon>Agaricineae</taxon>
        <taxon>Strophariaceae</taxon>
        <taxon>Psilocybe</taxon>
    </lineage>
</organism>
<dbReference type="OrthoDB" id="21204at2759"/>
<dbReference type="InterPro" id="IPR017907">
    <property type="entry name" value="Znf_RING_CS"/>
</dbReference>
<sequence>MTSPTSSPAAKRIKLEDLTPTHFNVESNEHGGNDSEIADVNEDNAIEEEEDENNCSICLHSVVDRTVIPKCSHEFCFECLLVWTEQSRRCPLCSQAIGEYLIHSIRSRYDYRKHYLSPLRTSPPPSRPAQTSTILQTTRQNARRRREREWGTRGSRVREHEEFDKLERSIIKRRWIYRHDLYAKHVASNSYTKYRPYPTPSQFTNSQELISRTTTFLRRELQVWEGLDVEFLTNLIISLMKAIDIRSESAVKLISEFLDMDEPYTPGGRHVNAEHFAHEVYCYVRSPYRDLFVYDTVVQYDLPPEVPPPPDLVRSRRWYPSSPPRSAAGPSQENRERRLRSRSRSSERGGSWSPSGRQYPSTRNGDTFNGPGTSANKNAEYDSHNRAMNVYRQDKKRSSISDDEIWLDGKNETREKDVPIASSKIMVSSSSSKNVKHMPENYRTKGKGKAYAEESPKAAIEHDMSETAKSTPDAEQIDRDPGLPPPDGKHMRNDVLEDVDPKPVPSRPTSARVLRTPRNNTLRDSVNAHLARNSKSTASADRTNLQSTRQLLANPNARTSVLAEVPPAPSDHTDIPPAPDTQAQSLSIGRQGGTRFVDISRVDSRGSNANSSDTRDTRVGSVRGNISDPSRSRAPRTNSISGENVALLPIAAYAAVEGGTGSVSTSEIEPSTKREREINARNSALSTKVIIDVHEPSSSSNINRAQNHGMCAAGAISWKEAVPSSKFSPKITFRKISPVQTTNHNLSRHSIRAVDDSVQAEERPFAIAFEHDGQKGIVAVHDHDVPEDPEIPGKDSSPIRKEGFTSADLITTLVNHSTVPRAIKTRTRLLARLEFEKKLACAPGLQNDADARGLREGPASTPASSSFDASSVHMDMPSKDDGSGGGDTHAAPQRPETSAQSLKGYGYSNSDPDPGYAEQEAREREARLRARIQLRARLAAEKRMVGRS</sequence>
<feature type="compositionally biased region" description="Basic and acidic residues" evidence="10">
    <location>
        <begin position="450"/>
        <end position="466"/>
    </location>
</feature>
<evidence type="ECO:0000256" key="10">
    <source>
        <dbReference type="SAM" id="MobiDB-lite"/>
    </source>
</evidence>
<evidence type="ECO:0000256" key="4">
    <source>
        <dbReference type="ARBA" id="ARBA00022723"/>
    </source>
</evidence>
<dbReference type="InterPro" id="IPR001841">
    <property type="entry name" value="Znf_RING"/>
</dbReference>
<evidence type="ECO:0000256" key="9">
    <source>
        <dbReference type="PROSITE-ProRule" id="PRU00175"/>
    </source>
</evidence>
<proteinExistence type="predicted"/>
<comment type="caution">
    <text evidence="12">The sequence shown here is derived from an EMBL/GenBank/DDBJ whole genome shotgun (WGS) entry which is preliminary data.</text>
</comment>
<feature type="compositionally biased region" description="Low complexity" evidence="10">
    <location>
        <begin position="318"/>
        <end position="332"/>
    </location>
</feature>
<feature type="region of interest" description="Disordered" evidence="10">
    <location>
        <begin position="426"/>
        <end position="520"/>
    </location>
</feature>
<dbReference type="InParanoid" id="A0A409X2G7"/>
<evidence type="ECO:0000256" key="1">
    <source>
        <dbReference type="ARBA" id="ARBA00000900"/>
    </source>
</evidence>
<dbReference type="Pfam" id="PF13639">
    <property type="entry name" value="zf-RING_2"/>
    <property type="match status" value="1"/>
</dbReference>
<feature type="region of interest" description="Disordered" evidence="10">
    <location>
        <begin position="304"/>
        <end position="399"/>
    </location>
</feature>
<dbReference type="PANTHER" id="PTHR46077">
    <property type="entry name" value="E3 UBIQUITIN-PROTEIN LIGASE TOPORS"/>
    <property type="match status" value="1"/>
</dbReference>
<evidence type="ECO:0000259" key="11">
    <source>
        <dbReference type="PROSITE" id="PS50089"/>
    </source>
</evidence>
<dbReference type="PROSITE" id="PS00518">
    <property type="entry name" value="ZF_RING_1"/>
    <property type="match status" value="1"/>
</dbReference>
<feature type="compositionally biased region" description="Basic and acidic residues" evidence="10">
    <location>
        <begin position="476"/>
        <end position="501"/>
    </location>
</feature>
<feature type="region of interest" description="Disordered" evidence="10">
    <location>
        <begin position="850"/>
        <end position="925"/>
    </location>
</feature>
<keyword evidence="4" id="KW-0479">Metal-binding</keyword>
<feature type="compositionally biased region" description="Polar residues" evidence="10">
    <location>
        <begin position="895"/>
        <end position="911"/>
    </location>
</feature>
<feature type="region of interest" description="Disordered" evidence="10">
    <location>
        <begin position="118"/>
        <end position="151"/>
    </location>
</feature>
<dbReference type="PANTHER" id="PTHR46077:SF1">
    <property type="entry name" value="TOP1 BINDING ARGININE_SERINE RICH PROTEIN, E3 UBIQUITIN LIGASE"/>
    <property type="match status" value="1"/>
</dbReference>
<keyword evidence="8" id="KW-0804">Transcription</keyword>
<feature type="compositionally biased region" description="Polar residues" evidence="10">
    <location>
        <begin position="358"/>
        <end position="377"/>
    </location>
</feature>
<evidence type="ECO:0000256" key="2">
    <source>
        <dbReference type="ARBA" id="ARBA00012483"/>
    </source>
</evidence>
<dbReference type="PROSITE" id="PS50089">
    <property type="entry name" value="ZF_RING_2"/>
    <property type="match status" value="1"/>
</dbReference>
<dbReference type="GO" id="GO:0008270">
    <property type="term" value="F:zinc ion binding"/>
    <property type="evidence" value="ECO:0007669"/>
    <property type="project" value="UniProtKB-KW"/>
</dbReference>
<dbReference type="SUPFAM" id="SSF57850">
    <property type="entry name" value="RING/U-box"/>
    <property type="match status" value="1"/>
</dbReference>
<evidence type="ECO:0000256" key="7">
    <source>
        <dbReference type="ARBA" id="ARBA00023015"/>
    </source>
</evidence>
<keyword evidence="5 9" id="KW-0863">Zinc-finger</keyword>
<dbReference type="STRING" id="93625.A0A409X2G7"/>
<keyword evidence="13" id="KW-1185">Reference proteome</keyword>
<keyword evidence="3" id="KW-0808">Transferase</keyword>
<keyword evidence="7" id="KW-0805">Transcription regulation</keyword>
<feature type="compositionally biased region" description="Low complexity" evidence="10">
    <location>
        <begin position="859"/>
        <end position="871"/>
    </location>
</feature>
<dbReference type="GO" id="GO:0006513">
    <property type="term" value="P:protein monoubiquitination"/>
    <property type="evidence" value="ECO:0007669"/>
    <property type="project" value="TreeGrafter"/>
</dbReference>
<dbReference type="InterPro" id="IPR013083">
    <property type="entry name" value="Znf_RING/FYVE/PHD"/>
</dbReference>
<evidence type="ECO:0000256" key="8">
    <source>
        <dbReference type="ARBA" id="ARBA00023163"/>
    </source>
</evidence>
<evidence type="ECO:0000313" key="13">
    <source>
        <dbReference type="Proteomes" id="UP000283269"/>
    </source>
</evidence>
<dbReference type="AlphaFoldDB" id="A0A409X2G7"/>
<dbReference type="Proteomes" id="UP000283269">
    <property type="component" value="Unassembled WGS sequence"/>
</dbReference>
<protein>
    <recommendedName>
        <fullName evidence="2">RING-type E3 ubiquitin transferase</fullName>
        <ecNumber evidence="2">2.3.2.27</ecNumber>
    </recommendedName>
</protein>
<comment type="catalytic activity">
    <reaction evidence="1">
        <text>S-ubiquitinyl-[E2 ubiquitin-conjugating enzyme]-L-cysteine + [acceptor protein]-L-lysine = [E2 ubiquitin-conjugating enzyme]-L-cysteine + N(6)-ubiquitinyl-[acceptor protein]-L-lysine.</text>
        <dbReference type="EC" id="2.3.2.27"/>
    </reaction>
</comment>
<feature type="region of interest" description="Disordered" evidence="10">
    <location>
        <begin position="563"/>
        <end position="640"/>
    </location>
</feature>
<reference evidence="12 13" key="1">
    <citation type="journal article" date="2018" name="Evol. Lett.">
        <title>Horizontal gene cluster transfer increased hallucinogenic mushroom diversity.</title>
        <authorList>
            <person name="Reynolds H.T."/>
            <person name="Vijayakumar V."/>
            <person name="Gluck-Thaler E."/>
            <person name="Korotkin H.B."/>
            <person name="Matheny P.B."/>
            <person name="Slot J.C."/>
        </authorList>
    </citation>
    <scope>NUCLEOTIDE SEQUENCE [LARGE SCALE GENOMIC DNA]</scope>
    <source>
        <strain evidence="12 13">2631</strain>
    </source>
</reference>
<feature type="compositionally biased region" description="Low complexity" evidence="10">
    <location>
        <begin position="348"/>
        <end position="357"/>
    </location>
</feature>
<dbReference type="GO" id="GO:0061630">
    <property type="term" value="F:ubiquitin protein ligase activity"/>
    <property type="evidence" value="ECO:0007669"/>
    <property type="project" value="UniProtKB-EC"/>
</dbReference>
<evidence type="ECO:0000256" key="6">
    <source>
        <dbReference type="ARBA" id="ARBA00022833"/>
    </source>
</evidence>
<dbReference type="EMBL" id="NHYD01002781">
    <property type="protein sequence ID" value="PPQ84946.1"/>
    <property type="molecule type" value="Genomic_DNA"/>
</dbReference>
<accession>A0A409X2G7</accession>
<feature type="domain" description="RING-type" evidence="11">
    <location>
        <begin position="55"/>
        <end position="94"/>
    </location>
</feature>
<keyword evidence="6" id="KW-0862">Zinc</keyword>
<dbReference type="SMART" id="SM00184">
    <property type="entry name" value="RING"/>
    <property type="match status" value="1"/>
</dbReference>
<dbReference type="GO" id="GO:0000209">
    <property type="term" value="P:protein polyubiquitination"/>
    <property type="evidence" value="ECO:0007669"/>
    <property type="project" value="TreeGrafter"/>
</dbReference>
<evidence type="ECO:0000256" key="5">
    <source>
        <dbReference type="ARBA" id="ARBA00022771"/>
    </source>
</evidence>
<name>A0A409X2G7_PSICY</name>
<evidence type="ECO:0000256" key="3">
    <source>
        <dbReference type="ARBA" id="ARBA00022679"/>
    </source>
</evidence>
<dbReference type="Gene3D" id="3.30.40.10">
    <property type="entry name" value="Zinc/RING finger domain, C3HC4 (zinc finger)"/>
    <property type="match status" value="1"/>
</dbReference>
<dbReference type="EC" id="2.3.2.27" evidence="2"/>
<evidence type="ECO:0000313" key="12">
    <source>
        <dbReference type="EMBL" id="PPQ84946.1"/>
    </source>
</evidence>